<evidence type="ECO:0000313" key="4">
    <source>
        <dbReference type="Proteomes" id="UP000565441"/>
    </source>
</evidence>
<reference evidence="3 4" key="1">
    <citation type="journal article" date="2020" name="ISME J.">
        <title>Uncovering the hidden diversity of litter-decomposition mechanisms in mushroom-forming fungi.</title>
        <authorList>
            <person name="Floudas D."/>
            <person name="Bentzer J."/>
            <person name="Ahren D."/>
            <person name="Johansson T."/>
            <person name="Persson P."/>
            <person name="Tunlid A."/>
        </authorList>
    </citation>
    <scope>NUCLEOTIDE SEQUENCE [LARGE SCALE GENOMIC DNA]</scope>
    <source>
        <strain evidence="3 4">CBS 661.87</strain>
    </source>
</reference>
<feature type="transmembrane region" description="Helical" evidence="2">
    <location>
        <begin position="671"/>
        <end position="691"/>
    </location>
</feature>
<dbReference type="EMBL" id="JAACJP010000051">
    <property type="protein sequence ID" value="KAF5370516.1"/>
    <property type="molecule type" value="Genomic_DNA"/>
</dbReference>
<keyword evidence="2" id="KW-1133">Transmembrane helix</keyword>
<sequence>MTTKSEGILDPGAPPRRKSMSGCKCLVFSAVTVILLGIGLAFLSFVTNLASLFTPHRALYHNATLERIANRASVVQPLVGREQTFDLAATVWLRTSIQGKHRDFEYPVKEEIKVENVEERSEEEAKEGQPGDNVLVEKALYSDIIFRGVRLTDKNLRTTVNFTVPTALFRNANLTNYDIRGSVMLIPTSPSPLDHVTNYSSYVPDSVEMLSVRTWPFPLGSQDHRNKSLAEQALESFGVSIPLVQFHGVKSRCVESANDASKGSTKPDGIVDDDDEKEEDDSDEDEKPTSSPSKPFNVSALSSLQVTDGKPALKTHPYIVTRTQIRVLDETKLFNRKAYNKAHKTLKKTSCGQGVLVRPNRYFCKRPYLSNGNWETQLQLRVLNESTGKVRTEWAYAPFIHVSLYAYGQKDLLAIPVNRENCSQSAKVPSSLSSDAPEKESIDVSWKISYTGRTPAKMIVADYPERPRWYAFNETENAEVFEHDSAELANGLVGHRFSEDGHPRRRSLIMLLSNVLPLAIACLEIRYWFTRRSTVGISIPGTALTAASWIIAGLDDAAIPLRADNSNFFAWIVALLTATFTVLVDPLIQLKAIFRIEVTWWKGWIPVLQKAKATHSERASERMEARTSWSTKTGLFLSVVALYYFLAPHNYAVIAAVTIKPKATDLSIEGFFPGYLFWPMYMVGNIFQIILNGRSGLYAGRYRISAALIMACHVLKLADFVPALVGRFDTRDALYAQDVVEIGLMLVMTWQAFVLPSVPQIVEEDHIE</sequence>
<feature type="transmembrane region" description="Helical" evidence="2">
    <location>
        <begin position="568"/>
        <end position="588"/>
    </location>
</feature>
<evidence type="ECO:0000256" key="1">
    <source>
        <dbReference type="SAM" id="MobiDB-lite"/>
    </source>
</evidence>
<protein>
    <submittedName>
        <fullName evidence="3">Uncharacterized protein</fullName>
    </submittedName>
</protein>
<keyword evidence="2" id="KW-0812">Transmembrane</keyword>
<dbReference type="Proteomes" id="UP000565441">
    <property type="component" value="Unassembled WGS sequence"/>
</dbReference>
<dbReference type="OrthoDB" id="2548253at2759"/>
<proteinExistence type="predicted"/>
<dbReference type="AlphaFoldDB" id="A0A8H5GSN3"/>
<feature type="region of interest" description="Disordered" evidence="1">
    <location>
        <begin position="255"/>
        <end position="298"/>
    </location>
</feature>
<evidence type="ECO:0000313" key="3">
    <source>
        <dbReference type="EMBL" id="KAF5370516.1"/>
    </source>
</evidence>
<keyword evidence="2" id="KW-0472">Membrane</keyword>
<feature type="transmembrane region" description="Helical" evidence="2">
    <location>
        <begin position="635"/>
        <end position="659"/>
    </location>
</feature>
<feature type="transmembrane region" description="Helical" evidence="2">
    <location>
        <begin position="508"/>
        <end position="528"/>
    </location>
</feature>
<accession>A0A8H5GSN3</accession>
<keyword evidence="4" id="KW-1185">Reference proteome</keyword>
<gene>
    <name evidence="3" type="ORF">D9615_010329</name>
</gene>
<organism evidence="3 4">
    <name type="scientific">Tricholomella constricta</name>
    <dbReference type="NCBI Taxonomy" id="117010"/>
    <lineage>
        <taxon>Eukaryota</taxon>
        <taxon>Fungi</taxon>
        <taxon>Dikarya</taxon>
        <taxon>Basidiomycota</taxon>
        <taxon>Agaricomycotina</taxon>
        <taxon>Agaricomycetes</taxon>
        <taxon>Agaricomycetidae</taxon>
        <taxon>Agaricales</taxon>
        <taxon>Tricholomatineae</taxon>
        <taxon>Lyophyllaceae</taxon>
        <taxon>Tricholomella</taxon>
    </lineage>
</organism>
<name>A0A8H5GSN3_9AGAR</name>
<comment type="caution">
    <text evidence="3">The sequence shown here is derived from an EMBL/GenBank/DDBJ whole genome shotgun (WGS) entry which is preliminary data.</text>
</comment>
<feature type="compositionally biased region" description="Polar residues" evidence="1">
    <location>
        <begin position="289"/>
        <end position="298"/>
    </location>
</feature>
<evidence type="ECO:0000256" key="2">
    <source>
        <dbReference type="SAM" id="Phobius"/>
    </source>
</evidence>
<feature type="transmembrane region" description="Helical" evidence="2">
    <location>
        <begin position="535"/>
        <end position="552"/>
    </location>
</feature>
<feature type="compositionally biased region" description="Acidic residues" evidence="1">
    <location>
        <begin position="270"/>
        <end position="286"/>
    </location>
</feature>
<feature type="transmembrane region" description="Helical" evidence="2">
    <location>
        <begin position="25"/>
        <end position="46"/>
    </location>
</feature>